<keyword evidence="1" id="KW-0732">Signal</keyword>
<organism evidence="2">
    <name type="scientific">Tetraselmis sp. GSL018</name>
    <dbReference type="NCBI Taxonomy" id="582737"/>
    <lineage>
        <taxon>Eukaryota</taxon>
        <taxon>Viridiplantae</taxon>
        <taxon>Chlorophyta</taxon>
        <taxon>core chlorophytes</taxon>
        <taxon>Chlorodendrophyceae</taxon>
        <taxon>Chlorodendrales</taxon>
        <taxon>Chlorodendraceae</taxon>
        <taxon>Tetraselmis</taxon>
    </lineage>
</organism>
<evidence type="ECO:0000256" key="1">
    <source>
        <dbReference type="SAM" id="SignalP"/>
    </source>
</evidence>
<accession>A0A061REQ0</accession>
<feature type="chain" id="PRO_5001605560" evidence="1">
    <location>
        <begin position="23"/>
        <end position="262"/>
    </location>
</feature>
<feature type="signal peptide" evidence="1">
    <location>
        <begin position="1"/>
        <end position="22"/>
    </location>
</feature>
<sequence>MFKTPVKIQLAFYFTVFGFSLAENSVCSIETREGTCKSQLYNTNDPGSLLPQQFSARVNVTSHRVPLEQAYPPARQRLHVWFDSVKGRSRTDFLDKQQSIVRRFDTGYEVKVARADKSPRCWESALGGRMAGPSWPAEATFEGRAVSRPDAKATFEGRAVLRGVACDRWREDRGSVVADIFTDAGSGAPVEVQVFSREGGGTTGSDLTPDITFSVWDYAEGPPAQKHFDVSTLMQGGRGACQRQPNDIGFPYTHFWHHYYRA</sequence>
<protein>
    <submittedName>
        <fullName evidence="2">Uncharacterized protein</fullName>
    </submittedName>
</protein>
<gene>
    <name evidence="2" type="ORF">TSPGSL018_6771</name>
</gene>
<evidence type="ECO:0000313" key="2">
    <source>
        <dbReference type="EMBL" id="JAC69274.1"/>
    </source>
</evidence>
<reference evidence="2" key="1">
    <citation type="submission" date="2014-05" db="EMBL/GenBank/DDBJ databases">
        <title>The transcriptome of the halophilic microalga Tetraselmis sp. GSL018 isolated from the Great Salt Lake, Utah.</title>
        <authorList>
            <person name="Jinkerson R.E."/>
            <person name="D'Adamo S."/>
            <person name="Posewitz M.C."/>
        </authorList>
    </citation>
    <scope>NUCLEOTIDE SEQUENCE</scope>
    <source>
        <strain evidence="2">GSL018</strain>
    </source>
</reference>
<name>A0A061REQ0_9CHLO</name>
<dbReference type="EMBL" id="GBEZ01017025">
    <property type="protein sequence ID" value="JAC69274.1"/>
    <property type="molecule type" value="Transcribed_RNA"/>
</dbReference>
<dbReference type="AlphaFoldDB" id="A0A061REQ0"/>
<proteinExistence type="predicted"/>